<gene>
    <name evidence="7" type="ORF">HK107_07390</name>
</gene>
<dbReference type="Proteomes" id="UP000536835">
    <property type="component" value="Unassembled WGS sequence"/>
</dbReference>
<organism evidence="7 8">
    <name type="scientific">Parvularcula mediterranea</name>
    <dbReference type="NCBI Taxonomy" id="2732508"/>
    <lineage>
        <taxon>Bacteria</taxon>
        <taxon>Pseudomonadati</taxon>
        <taxon>Pseudomonadota</taxon>
        <taxon>Alphaproteobacteria</taxon>
        <taxon>Parvularculales</taxon>
        <taxon>Parvularculaceae</taxon>
        <taxon>Parvularcula</taxon>
    </lineage>
</organism>
<dbReference type="RefSeq" id="WP_173198126.1">
    <property type="nucleotide sequence ID" value="NZ_JABFCX010000002.1"/>
</dbReference>
<proteinExistence type="inferred from homology"/>
<evidence type="ECO:0000256" key="3">
    <source>
        <dbReference type="ARBA" id="ARBA00022679"/>
    </source>
</evidence>
<keyword evidence="4 5" id="KW-0663">Pyridoxal phosphate</keyword>
<dbReference type="PANTHER" id="PTHR42885">
    <property type="entry name" value="HISTIDINOL-PHOSPHATE AMINOTRANSFERASE-RELATED"/>
    <property type="match status" value="1"/>
</dbReference>
<dbReference type="SUPFAM" id="SSF53383">
    <property type="entry name" value="PLP-dependent transferases"/>
    <property type="match status" value="1"/>
</dbReference>
<keyword evidence="8" id="KW-1185">Reference proteome</keyword>
<dbReference type="Pfam" id="PF00155">
    <property type="entry name" value="Aminotran_1_2"/>
    <property type="match status" value="1"/>
</dbReference>
<evidence type="ECO:0000313" key="8">
    <source>
        <dbReference type="Proteomes" id="UP000536835"/>
    </source>
</evidence>
<reference evidence="7 8" key="1">
    <citation type="submission" date="2020-05" db="EMBL/GenBank/DDBJ databases">
        <title>Parvularcula mediterraneae sp. nov., isolated from polypropylene straw from shallow seawater of the seashore of Laganas in Zakynthos island, Greece.</title>
        <authorList>
            <person name="Szabo I."/>
            <person name="Al-Omari J."/>
            <person name="Rado J."/>
            <person name="Szerdahelyi G.S."/>
        </authorList>
    </citation>
    <scope>NUCLEOTIDE SEQUENCE [LARGE SCALE GENOMIC DNA]</scope>
    <source>
        <strain evidence="7 8">ZS-1/3</strain>
    </source>
</reference>
<dbReference type="GO" id="GO:0030170">
    <property type="term" value="F:pyridoxal phosphate binding"/>
    <property type="evidence" value="ECO:0007669"/>
    <property type="project" value="InterPro"/>
</dbReference>
<evidence type="ECO:0000256" key="1">
    <source>
        <dbReference type="ARBA" id="ARBA00001933"/>
    </source>
</evidence>
<dbReference type="EMBL" id="JABFCX010000002">
    <property type="protein sequence ID" value="NNU16142.1"/>
    <property type="molecule type" value="Genomic_DNA"/>
</dbReference>
<evidence type="ECO:0000256" key="5">
    <source>
        <dbReference type="RuleBase" id="RU003693"/>
    </source>
</evidence>
<evidence type="ECO:0000313" key="7">
    <source>
        <dbReference type="EMBL" id="NNU16142.1"/>
    </source>
</evidence>
<dbReference type="Gene3D" id="3.90.1150.10">
    <property type="entry name" value="Aspartate Aminotransferase, domain 1"/>
    <property type="match status" value="1"/>
</dbReference>
<name>A0A7Y3RL74_9PROT</name>
<evidence type="ECO:0000256" key="4">
    <source>
        <dbReference type="ARBA" id="ARBA00022898"/>
    </source>
</evidence>
<dbReference type="InterPro" id="IPR015422">
    <property type="entry name" value="PyrdxlP-dep_Trfase_small"/>
</dbReference>
<comment type="cofactor">
    <cofactor evidence="1 5">
        <name>pyridoxal 5'-phosphate</name>
        <dbReference type="ChEBI" id="CHEBI:597326"/>
    </cofactor>
</comment>
<dbReference type="InterPro" id="IPR001917">
    <property type="entry name" value="Aminotrans_II_pyridoxalP_BS"/>
</dbReference>
<dbReference type="Gene3D" id="3.40.640.10">
    <property type="entry name" value="Type I PLP-dependent aspartate aminotransferase-like (Major domain)"/>
    <property type="match status" value="1"/>
</dbReference>
<evidence type="ECO:0000256" key="2">
    <source>
        <dbReference type="ARBA" id="ARBA00022576"/>
    </source>
</evidence>
<dbReference type="InterPro" id="IPR015424">
    <property type="entry name" value="PyrdxlP-dep_Trfase"/>
</dbReference>
<dbReference type="CDD" id="cd00609">
    <property type="entry name" value="AAT_like"/>
    <property type="match status" value="1"/>
</dbReference>
<dbReference type="InterPro" id="IPR015421">
    <property type="entry name" value="PyrdxlP-dep_Trfase_major"/>
</dbReference>
<dbReference type="AlphaFoldDB" id="A0A7Y3RL74"/>
<keyword evidence="2 7" id="KW-0032">Aminotransferase</keyword>
<comment type="similarity">
    <text evidence="5">Belongs to the class-II pyridoxal-phosphate-dependent aminotransferase family.</text>
</comment>
<comment type="caution">
    <text evidence="7">The sequence shown here is derived from an EMBL/GenBank/DDBJ whole genome shotgun (WGS) entry which is preliminary data.</text>
</comment>
<dbReference type="PANTHER" id="PTHR42885:SF2">
    <property type="entry name" value="HISTIDINOL-PHOSPHATE AMINOTRANSFERASE"/>
    <property type="match status" value="1"/>
</dbReference>
<dbReference type="InterPro" id="IPR004839">
    <property type="entry name" value="Aminotransferase_I/II_large"/>
</dbReference>
<dbReference type="PROSITE" id="PS00599">
    <property type="entry name" value="AA_TRANSFER_CLASS_2"/>
    <property type="match status" value="1"/>
</dbReference>
<sequence>MKKTPPPASDAIVSLEPYTSARMLNALSPDGVYLDANEAPRSFGFPPVDLGDIRHYADDKASLEEAYASYAGRKPDDVLGMRGVDEAVDLVIRAFCEPKEDSILTFTPTYGGYAAAAAAHRVELQKMPFGKDSSFDVETAARSGARVIFLCRPNNPTGSVASLADVQALAEAVPDRTVVAVDEAYIEFTEEASALTLLDRYPNIIIMRTMSKAFGLAGAHVGFTIAHPDVTDAMKKIINPYPLPDPCIQLAMASLGSEGLAFLKEAVGSIRQTRDSFSAKLEKHSRCLELLPSETSFLAGRFEDAQGIYERLRAEKIFIRPLAPMYGEGGWLRFTIGTTEEMDRIAAILGL</sequence>
<evidence type="ECO:0000259" key="6">
    <source>
        <dbReference type="Pfam" id="PF00155"/>
    </source>
</evidence>
<dbReference type="GO" id="GO:0008483">
    <property type="term" value="F:transaminase activity"/>
    <property type="evidence" value="ECO:0007669"/>
    <property type="project" value="UniProtKB-KW"/>
</dbReference>
<keyword evidence="3 7" id="KW-0808">Transferase</keyword>
<protein>
    <submittedName>
        <fullName evidence="7">Aminotransferase class I/II-fold pyridoxal phosphate-dependent enzyme</fullName>
    </submittedName>
</protein>
<feature type="domain" description="Aminotransferase class I/classII large" evidence="6">
    <location>
        <begin position="61"/>
        <end position="347"/>
    </location>
</feature>
<accession>A0A7Y3RL74</accession>